<dbReference type="VEuPathDB" id="FungiDB:An08g02720"/>
<dbReference type="InterPro" id="IPR024316">
    <property type="entry name" value="APQ12"/>
</dbReference>
<keyword evidence="1" id="KW-0812">Transmembrane</keyword>
<comment type="caution">
    <text evidence="2">The sequence shown here is derived from an EMBL/GenBank/DDBJ whole genome shotgun (WGS) entry which is preliminary data.</text>
</comment>
<proteinExistence type="predicted"/>
<evidence type="ECO:0000256" key="1">
    <source>
        <dbReference type="SAM" id="Phobius"/>
    </source>
</evidence>
<dbReference type="EMBL" id="BRPB01000027">
    <property type="protein sequence ID" value="GLA49250.1"/>
    <property type="molecule type" value="Genomic_DNA"/>
</dbReference>
<sequence length="216" mass="23435">MDFLPGNTANATNISYNYPMNIPINTTNITTPISPNINNTNLPPTDSLLSLIQQHPTFQTLTSTPIASHLASLHTTYLTPYISHCRTAYLDPYLIHPLASLLTSSMPMPDLVSIFILALVLIISLKILDYARRLVMFWVNLALRLLWWALVLAALWYVYSVGIEKTGRDLGWMVGLVGGFVDGFRDGVEGGRAVTGSGSGMGSGGYVTGLGGAGRY</sequence>
<evidence type="ECO:0008006" key="4">
    <source>
        <dbReference type="Google" id="ProtNLM"/>
    </source>
</evidence>
<gene>
    <name evidence="2" type="ORF">AnigIFM63604_004897</name>
</gene>
<feature type="transmembrane region" description="Helical" evidence="1">
    <location>
        <begin position="135"/>
        <end position="159"/>
    </location>
</feature>
<dbReference type="Proteomes" id="UP001144191">
    <property type="component" value="Unassembled WGS sequence"/>
</dbReference>
<evidence type="ECO:0000313" key="2">
    <source>
        <dbReference type="EMBL" id="GLA49250.1"/>
    </source>
</evidence>
<name>A0A3F3RY82_ASPNG</name>
<dbReference type="VEuPathDB" id="FungiDB:ATCC64974_104240"/>
<reference evidence="2" key="1">
    <citation type="submission" date="2022-07" db="EMBL/GenBank/DDBJ databases">
        <title>Taxonomy of Aspergillus series Nigri: significant species reduction supported by multi-species coalescent approaches.</title>
        <authorList>
            <person name="Bian C."/>
            <person name="Kusuya Y."/>
            <person name="Sklenar F."/>
            <person name="D'hooge E."/>
            <person name="Yaguchi T."/>
            <person name="Takahashi H."/>
            <person name="Hubka V."/>
        </authorList>
    </citation>
    <scope>NUCLEOTIDE SEQUENCE</scope>
    <source>
        <strain evidence="2">IFM 63604</strain>
    </source>
</reference>
<protein>
    <recommendedName>
        <fullName evidence="4">Nuclear pore assembly and biogenesis-domain-containing protein</fullName>
    </recommendedName>
</protein>
<keyword evidence="1" id="KW-0472">Membrane</keyword>
<dbReference type="VEuPathDB" id="FungiDB:ASPNIDRAFT2_1188648"/>
<feature type="transmembrane region" description="Helical" evidence="1">
    <location>
        <begin position="111"/>
        <end position="128"/>
    </location>
</feature>
<keyword evidence="1" id="KW-1133">Transmembrane helix</keyword>
<dbReference type="VEuPathDB" id="FungiDB:M747DRAFT_332975"/>
<accession>A0A3F3RY82</accession>
<organism evidence="2 3">
    <name type="scientific">Aspergillus niger</name>
    <dbReference type="NCBI Taxonomy" id="5061"/>
    <lineage>
        <taxon>Eukaryota</taxon>
        <taxon>Fungi</taxon>
        <taxon>Dikarya</taxon>
        <taxon>Ascomycota</taxon>
        <taxon>Pezizomycotina</taxon>
        <taxon>Eurotiomycetes</taxon>
        <taxon>Eurotiomycetidae</taxon>
        <taxon>Eurotiales</taxon>
        <taxon>Aspergillaceae</taxon>
        <taxon>Aspergillus</taxon>
        <taxon>Aspergillus subgen. Circumdati</taxon>
    </lineage>
</organism>
<dbReference type="AlphaFoldDB" id="A0A3F3RY82"/>
<evidence type="ECO:0000313" key="3">
    <source>
        <dbReference type="Proteomes" id="UP001144191"/>
    </source>
</evidence>
<dbReference type="Pfam" id="PF12716">
    <property type="entry name" value="Apq12"/>
    <property type="match status" value="1"/>
</dbReference>